<evidence type="ECO:0000313" key="2">
    <source>
        <dbReference type="EMBL" id="KIR42137.1"/>
    </source>
</evidence>
<dbReference type="HOGENOM" id="CLU_2386073_0_0_1"/>
<dbReference type="EMBL" id="KN847899">
    <property type="protein sequence ID" value="KIR42137.1"/>
    <property type="molecule type" value="Genomic_DNA"/>
</dbReference>
<proteinExistence type="predicted"/>
<dbReference type="AlphaFoldDB" id="A0A0D0T865"/>
<evidence type="ECO:0000313" key="3">
    <source>
        <dbReference type="Proteomes" id="UP000053392"/>
    </source>
</evidence>
<feature type="region of interest" description="Disordered" evidence="1">
    <location>
        <begin position="1"/>
        <end position="38"/>
    </location>
</feature>
<organism evidence="2 3">
    <name type="scientific">Cryptococcus deuterogattii Ram5</name>
    <dbReference type="NCBI Taxonomy" id="1296110"/>
    <lineage>
        <taxon>Eukaryota</taxon>
        <taxon>Fungi</taxon>
        <taxon>Dikarya</taxon>
        <taxon>Basidiomycota</taxon>
        <taxon>Agaricomycotina</taxon>
        <taxon>Tremellomycetes</taxon>
        <taxon>Tremellales</taxon>
        <taxon>Cryptococcaceae</taxon>
        <taxon>Cryptococcus</taxon>
        <taxon>Cryptococcus gattii species complex</taxon>
    </lineage>
</organism>
<sequence length="110" mass="12233">MKREFRQITNKGLSGDDALEGELVTARDNGDSKRERQSKRMILAHRDALENRDKKMAQFQDLYAIFNPHQGDASALTSTEDADFVATITRDLLGPSTSNPRSHAKAPSMA</sequence>
<gene>
    <name evidence="2" type="ORF">I313_02304</name>
</gene>
<protein>
    <submittedName>
        <fullName evidence="2">Uncharacterized protein</fullName>
    </submittedName>
</protein>
<accession>A0A0D0T865</accession>
<name>A0A0D0T865_9TREE</name>
<keyword evidence="3" id="KW-1185">Reference proteome</keyword>
<evidence type="ECO:0000256" key="1">
    <source>
        <dbReference type="SAM" id="MobiDB-lite"/>
    </source>
</evidence>
<reference evidence="2 3" key="1">
    <citation type="submission" date="2015-01" db="EMBL/GenBank/DDBJ databases">
        <title>The Genome Sequence of Cryptococcus gattii Ram5.</title>
        <authorList>
            <consortium name="The Broad Institute Genomics Platform"/>
            <person name="Cuomo C."/>
            <person name="Litvintseva A."/>
            <person name="Chen Y."/>
            <person name="Heitman J."/>
            <person name="Sun S."/>
            <person name="Springer D."/>
            <person name="Dromer F."/>
            <person name="Young S."/>
            <person name="Zeng Q."/>
            <person name="Gargeya S."/>
            <person name="Abouelleil A."/>
            <person name="Alvarado L."/>
            <person name="Chapman S.B."/>
            <person name="Gainer-Dewar J."/>
            <person name="Goldberg J."/>
            <person name="Griggs A."/>
            <person name="Gujja S."/>
            <person name="Hansen M."/>
            <person name="Howarth C."/>
            <person name="Imamovic A."/>
            <person name="Larimer J."/>
            <person name="Murphy C."/>
            <person name="Naylor J."/>
            <person name="Pearson M."/>
            <person name="Priest M."/>
            <person name="Roberts A."/>
            <person name="Saif S."/>
            <person name="Shea T."/>
            <person name="Sykes S."/>
            <person name="Wortman J."/>
            <person name="Nusbaum C."/>
            <person name="Birren B."/>
        </authorList>
    </citation>
    <scope>NUCLEOTIDE SEQUENCE [LARGE SCALE GENOMIC DNA]</scope>
    <source>
        <strain evidence="2 3">Ram5</strain>
    </source>
</reference>
<dbReference type="Proteomes" id="UP000053392">
    <property type="component" value="Unassembled WGS sequence"/>
</dbReference>